<sequence length="989" mass="111393">MATLQPRKMFKKHTFSSNSKNNSSLFKTKNVTGSGNHALNQCSFSIHSENTSQSIIAESNLHSLRNYGSVLPVLVIEAISSEVSSRNAVSVKLSESGWVWLVCGRRVFVWKFKRSSLDRSSTCTCFELLLPPSDLSHKADLICLLENGSNQIPGLIATSPEGIVRYWPSIAYDGHSIETSVIDLQGQECFSLTNVQPLGCILGTTTSSLVHIAINSVDATNILVCRTLKVPQGMFLGLSRKVSSFIFGSTPASHSSESRSLIKVLKDASSNNETFVYVLSSSLLQKWIILSAHSEALLLEYDLDRSLRDAFLNFGVWNCETTHPNQLHIWQIDFEIRNENELLLFVAGLNSDVSSQLYYALVVISSVSNSARAPFQLKSFTCLKNYPVYYSHEEEEKLLNLKIVNIPEKNIAYVYSPYHVLCVQCKFEYDYVFTGFKSLVENDVLDVIDVRGKEDIILGAGVCDNTPILFTSKDGLVCLVSSENFTISAETGDVSLNDLECIGTDDDMETILFKAFSFFRKKENSKCQSIISEHVLKNSSLIDDAVMKVSSRLCNESPQSDPRWAEVDSSTTNLTIVSKLILDQLEEKLKVYESFIDFLRATKVWDILTVIVLNGVSLSTPFVLYEYLEKLVLALSLKRLNDDLADILNPAIKTLLEKREVEVSSRLTLQDVFYKDATRVNDLFPIIIELEEKEIVNSLALSKHVLHIILSICNIFVTSVQDVYKYRQKAIQLFNFSCTTSSDCSLWTTSLTSGGVGSCLLRQFEILVDYGINAKFSGKSVFVEESIQTKNAVNQNLVDLVDVILEGYVYQLNCLQKDTDKYRAFESVYDNERKRLIEPLIMTKQYERAVSLAEKYEEFDALIRVCEEIDNKDRLQRYMSEFSHKGFSDHLFKWYMKQGQFGKMLSTSSADLGDFLKDYKSLQWIHEIGTNRFGDASVSLKSLAHSVNNDIPKKRTLLSLGKLCAIANGEEIDTVREDFSELETLPLFS</sequence>
<keyword evidence="12" id="KW-1185">Reference proteome</keyword>
<dbReference type="Pfam" id="PF08801">
    <property type="entry name" value="Nucleoporin_N"/>
    <property type="match status" value="1"/>
</dbReference>
<reference evidence="11 12" key="1">
    <citation type="journal article" date="2018" name="Gigascience">
        <title>Genomes of trombidid mites reveal novel predicted allergens and laterally-transferred genes associated with secondary metabolism.</title>
        <authorList>
            <person name="Dong X."/>
            <person name="Chaisiri K."/>
            <person name="Xia D."/>
            <person name="Armstrong S.D."/>
            <person name="Fang Y."/>
            <person name="Donnelly M.J."/>
            <person name="Kadowaki T."/>
            <person name="McGarry J.W."/>
            <person name="Darby A.C."/>
            <person name="Makepeace B.L."/>
        </authorList>
    </citation>
    <scope>NUCLEOTIDE SEQUENCE [LARGE SCALE GENOMIC DNA]</scope>
    <source>
        <strain evidence="11">UoL-UT</strain>
    </source>
</reference>
<dbReference type="GO" id="GO:0031080">
    <property type="term" value="C:nuclear pore outer ring"/>
    <property type="evidence" value="ECO:0007669"/>
    <property type="project" value="TreeGrafter"/>
</dbReference>
<keyword evidence="7" id="KW-0539">Nucleus</keyword>
<dbReference type="AlphaFoldDB" id="A0A443STD0"/>
<dbReference type="GO" id="GO:0000972">
    <property type="term" value="P:transcription-dependent tethering of RNA polymerase II gene DNA at nuclear periphery"/>
    <property type="evidence" value="ECO:0007669"/>
    <property type="project" value="TreeGrafter"/>
</dbReference>
<proteinExistence type="inferred from homology"/>
<evidence type="ECO:0000256" key="6">
    <source>
        <dbReference type="ARBA" id="ARBA00023010"/>
    </source>
</evidence>
<evidence type="ECO:0000256" key="2">
    <source>
        <dbReference type="ARBA" id="ARBA00005569"/>
    </source>
</evidence>
<evidence type="ECO:0000259" key="10">
    <source>
        <dbReference type="Pfam" id="PF08801"/>
    </source>
</evidence>
<dbReference type="EMBL" id="NCKV01000389">
    <property type="protein sequence ID" value="RWS30753.1"/>
    <property type="molecule type" value="Genomic_DNA"/>
</dbReference>
<dbReference type="InterPro" id="IPR014908">
    <property type="entry name" value="Nucleoporin_Nup133/Nup155_N"/>
</dbReference>
<dbReference type="SUPFAM" id="SSF117289">
    <property type="entry name" value="Nucleoporin domain"/>
    <property type="match status" value="1"/>
</dbReference>
<dbReference type="InterPro" id="IPR037624">
    <property type="entry name" value="Nup133-like"/>
</dbReference>
<dbReference type="VEuPathDB" id="VectorBase:LDEU001287"/>
<comment type="similarity">
    <text evidence="2">Belongs to the nucleoporin Nup133 family.</text>
</comment>
<feature type="region of interest" description="Disordered" evidence="8">
    <location>
        <begin position="1"/>
        <end position="21"/>
    </location>
</feature>
<protein>
    <submittedName>
        <fullName evidence="11">Nuclear pore complex protein Nup133-like protein</fullName>
    </submittedName>
</protein>
<evidence type="ECO:0000256" key="4">
    <source>
        <dbReference type="ARBA" id="ARBA00022816"/>
    </source>
</evidence>
<organism evidence="11 12">
    <name type="scientific">Leptotrombidium deliense</name>
    <dbReference type="NCBI Taxonomy" id="299467"/>
    <lineage>
        <taxon>Eukaryota</taxon>
        <taxon>Metazoa</taxon>
        <taxon>Ecdysozoa</taxon>
        <taxon>Arthropoda</taxon>
        <taxon>Chelicerata</taxon>
        <taxon>Arachnida</taxon>
        <taxon>Acari</taxon>
        <taxon>Acariformes</taxon>
        <taxon>Trombidiformes</taxon>
        <taxon>Prostigmata</taxon>
        <taxon>Anystina</taxon>
        <taxon>Parasitengona</taxon>
        <taxon>Trombiculoidea</taxon>
        <taxon>Trombiculidae</taxon>
        <taxon>Leptotrombidium</taxon>
    </lineage>
</organism>
<keyword evidence="5" id="KW-0653">Protein transport</keyword>
<name>A0A443STD0_9ACAR</name>
<dbReference type="Proteomes" id="UP000288716">
    <property type="component" value="Unassembled WGS sequence"/>
</dbReference>
<evidence type="ECO:0000313" key="12">
    <source>
        <dbReference type="Proteomes" id="UP000288716"/>
    </source>
</evidence>
<feature type="domain" description="Nucleoporin Nup133/Nup155-like N-terminal" evidence="10">
    <location>
        <begin position="71"/>
        <end position="476"/>
    </location>
</feature>
<dbReference type="GO" id="GO:0016973">
    <property type="term" value="P:poly(A)+ mRNA export from nucleus"/>
    <property type="evidence" value="ECO:0007669"/>
    <property type="project" value="TreeGrafter"/>
</dbReference>
<dbReference type="InterPro" id="IPR015943">
    <property type="entry name" value="WD40/YVTN_repeat-like_dom_sf"/>
</dbReference>
<dbReference type="GO" id="GO:0017056">
    <property type="term" value="F:structural constituent of nuclear pore"/>
    <property type="evidence" value="ECO:0007669"/>
    <property type="project" value="InterPro"/>
</dbReference>
<dbReference type="Gene3D" id="2.130.10.10">
    <property type="entry name" value="YVTN repeat-like/Quinoprotein amine dehydrogenase"/>
    <property type="match status" value="1"/>
</dbReference>
<evidence type="ECO:0000256" key="8">
    <source>
        <dbReference type="SAM" id="MobiDB-lite"/>
    </source>
</evidence>
<evidence type="ECO:0000256" key="5">
    <source>
        <dbReference type="ARBA" id="ARBA00022927"/>
    </source>
</evidence>
<feature type="domain" description="Nucleoporin Nup133/Nup155-like C-terminal" evidence="9">
    <location>
        <begin position="810"/>
        <end position="968"/>
    </location>
</feature>
<dbReference type="InterPro" id="IPR007187">
    <property type="entry name" value="Nucleoporin_Nup133/Nup155_C"/>
</dbReference>
<dbReference type="Pfam" id="PF03177">
    <property type="entry name" value="Nucleoporin_C"/>
    <property type="match status" value="1"/>
</dbReference>
<dbReference type="OrthoDB" id="103454at2759"/>
<evidence type="ECO:0000256" key="3">
    <source>
        <dbReference type="ARBA" id="ARBA00022448"/>
    </source>
</evidence>
<comment type="caution">
    <text evidence="11">The sequence shown here is derived from an EMBL/GenBank/DDBJ whole genome shotgun (WGS) entry which is preliminary data.</text>
</comment>
<comment type="subcellular location">
    <subcellularLocation>
        <location evidence="1">Nucleus envelope</location>
    </subcellularLocation>
</comment>
<evidence type="ECO:0000313" key="11">
    <source>
        <dbReference type="EMBL" id="RWS30753.1"/>
    </source>
</evidence>
<keyword evidence="6" id="KW-0811">Translocation</keyword>
<dbReference type="PANTHER" id="PTHR13405:SF11">
    <property type="entry name" value="NUCLEAR PORE COMPLEX PROTEIN NUP133"/>
    <property type="match status" value="1"/>
</dbReference>
<evidence type="ECO:0000256" key="1">
    <source>
        <dbReference type="ARBA" id="ARBA00004259"/>
    </source>
</evidence>
<evidence type="ECO:0000256" key="7">
    <source>
        <dbReference type="ARBA" id="ARBA00023242"/>
    </source>
</evidence>
<dbReference type="GO" id="GO:0006606">
    <property type="term" value="P:protein import into nucleus"/>
    <property type="evidence" value="ECO:0007669"/>
    <property type="project" value="TreeGrafter"/>
</dbReference>
<dbReference type="Gene3D" id="1.20.58.1380">
    <property type="match status" value="1"/>
</dbReference>
<keyword evidence="3" id="KW-0813">Transport</keyword>
<accession>A0A443STD0</accession>
<gene>
    <name evidence="11" type="ORF">B4U80_04472</name>
</gene>
<evidence type="ECO:0000259" key="9">
    <source>
        <dbReference type="Pfam" id="PF03177"/>
    </source>
</evidence>
<dbReference type="PANTHER" id="PTHR13405">
    <property type="entry name" value="NUCLEAR PORE COMPLEX PROTEIN NUP133"/>
    <property type="match status" value="1"/>
</dbReference>
<dbReference type="STRING" id="299467.A0A443STD0"/>
<keyword evidence="4" id="KW-0509">mRNA transport</keyword>